<feature type="chain" id="PRO_5013269402" evidence="1">
    <location>
        <begin position="24"/>
        <end position="86"/>
    </location>
</feature>
<dbReference type="AlphaFoldDB" id="A0A1N6DXR2"/>
<evidence type="ECO:0000313" key="3">
    <source>
        <dbReference type="Proteomes" id="UP000184694"/>
    </source>
</evidence>
<dbReference type="RefSeq" id="WP_074215421.1">
    <property type="nucleotide sequence ID" value="NZ_FSRG01000003.1"/>
</dbReference>
<dbReference type="EMBL" id="FSRG01000003">
    <property type="protein sequence ID" value="SIN75523.1"/>
    <property type="molecule type" value="Genomic_DNA"/>
</dbReference>
<proteinExistence type="predicted"/>
<organism evidence="2 3">
    <name type="scientific">Halodesulfovibrio marinisediminis DSM 17456</name>
    <dbReference type="NCBI Taxonomy" id="1121457"/>
    <lineage>
        <taxon>Bacteria</taxon>
        <taxon>Pseudomonadati</taxon>
        <taxon>Thermodesulfobacteriota</taxon>
        <taxon>Desulfovibrionia</taxon>
        <taxon>Desulfovibrionales</taxon>
        <taxon>Desulfovibrionaceae</taxon>
        <taxon>Halodesulfovibrio</taxon>
    </lineage>
</organism>
<reference evidence="3" key="1">
    <citation type="submission" date="2016-11" db="EMBL/GenBank/DDBJ databases">
        <authorList>
            <person name="Varghese N."/>
            <person name="Submissions S."/>
        </authorList>
    </citation>
    <scope>NUCLEOTIDE SEQUENCE [LARGE SCALE GENOMIC DNA]</scope>
    <source>
        <strain evidence="3">DSM 17456</strain>
    </source>
</reference>
<evidence type="ECO:0000313" key="2">
    <source>
        <dbReference type="EMBL" id="SIN75523.1"/>
    </source>
</evidence>
<keyword evidence="3" id="KW-1185">Reference proteome</keyword>
<dbReference type="InterPro" id="IPR009078">
    <property type="entry name" value="Ferritin-like_SF"/>
</dbReference>
<dbReference type="InterPro" id="IPR012348">
    <property type="entry name" value="RNR-like"/>
</dbReference>
<dbReference type="GO" id="GO:0016491">
    <property type="term" value="F:oxidoreductase activity"/>
    <property type="evidence" value="ECO:0007669"/>
    <property type="project" value="InterPro"/>
</dbReference>
<sequence length="86" mass="9553">MKSLLRIAVLAFAVITFAMPGTAAFAGTPQTKCPVMGNDINKDLYADHNGKRVYFCCQMCLPKFKKNPKVFIKKLESQGVELEVVK</sequence>
<feature type="signal peptide" evidence="1">
    <location>
        <begin position="1"/>
        <end position="23"/>
    </location>
</feature>
<accession>A0A1N6DXR2</accession>
<dbReference type="SUPFAM" id="SSF47240">
    <property type="entry name" value="Ferritin-like"/>
    <property type="match status" value="1"/>
</dbReference>
<dbReference type="Gene3D" id="1.10.620.20">
    <property type="entry name" value="Ribonucleotide Reductase, subunit A"/>
    <property type="match status" value="1"/>
</dbReference>
<evidence type="ECO:0000256" key="1">
    <source>
        <dbReference type="SAM" id="SignalP"/>
    </source>
</evidence>
<gene>
    <name evidence="2" type="ORF">SAMN02745161_0558</name>
</gene>
<protein>
    <submittedName>
        <fullName evidence="2">Ta0938 protein</fullName>
    </submittedName>
</protein>
<keyword evidence="1" id="KW-0732">Signal</keyword>
<dbReference type="STRING" id="1121457.SAMN02745161_0558"/>
<name>A0A1N6DXR2_9BACT</name>
<dbReference type="OrthoDB" id="9815497at2"/>
<dbReference type="Proteomes" id="UP000184694">
    <property type="component" value="Unassembled WGS sequence"/>
</dbReference>